<gene>
    <name evidence="1" type="ORF">METZ01_LOCUS347805</name>
</gene>
<name>A0A382RED2_9ZZZZ</name>
<sequence>KTENVKIIKYSMENKPTVLVIIRNQKVNPAETAKALNLGEESSILNWINKRYQTTLGKDSQSHHSY</sequence>
<proteinExistence type="predicted"/>
<dbReference type="AlphaFoldDB" id="A0A382RED2"/>
<protein>
    <submittedName>
        <fullName evidence="1">Uncharacterized protein</fullName>
    </submittedName>
</protein>
<accession>A0A382RED2</accession>
<dbReference type="EMBL" id="UINC01120453">
    <property type="protein sequence ID" value="SVC94951.1"/>
    <property type="molecule type" value="Genomic_DNA"/>
</dbReference>
<organism evidence="1">
    <name type="scientific">marine metagenome</name>
    <dbReference type="NCBI Taxonomy" id="408172"/>
    <lineage>
        <taxon>unclassified sequences</taxon>
        <taxon>metagenomes</taxon>
        <taxon>ecological metagenomes</taxon>
    </lineage>
</organism>
<reference evidence="1" key="1">
    <citation type="submission" date="2018-05" db="EMBL/GenBank/DDBJ databases">
        <authorList>
            <person name="Lanie J.A."/>
            <person name="Ng W.-L."/>
            <person name="Kazmierczak K.M."/>
            <person name="Andrzejewski T.M."/>
            <person name="Davidsen T.M."/>
            <person name="Wayne K.J."/>
            <person name="Tettelin H."/>
            <person name="Glass J.I."/>
            <person name="Rusch D."/>
            <person name="Podicherti R."/>
            <person name="Tsui H.-C.T."/>
            <person name="Winkler M.E."/>
        </authorList>
    </citation>
    <scope>NUCLEOTIDE SEQUENCE</scope>
</reference>
<evidence type="ECO:0000313" key="1">
    <source>
        <dbReference type="EMBL" id="SVC94951.1"/>
    </source>
</evidence>
<feature type="non-terminal residue" evidence="1">
    <location>
        <position position="1"/>
    </location>
</feature>